<dbReference type="InterPro" id="IPR005135">
    <property type="entry name" value="Endo/exonuclease/phosphatase"/>
</dbReference>
<dbReference type="AlphaFoldDB" id="A0A2S9JD49"/>
<reference evidence="2 3" key="1">
    <citation type="submission" date="2018-02" db="EMBL/GenBank/DDBJ databases">
        <title>The draft genome of Sphingobacterium gobiense H7.</title>
        <authorList>
            <person name="Li L."/>
            <person name="Liu L."/>
            <person name="Zhang X."/>
            <person name="Wang T."/>
            <person name="Liang L."/>
        </authorList>
    </citation>
    <scope>NUCLEOTIDE SEQUENCE [LARGE SCALE GENOMIC DNA]</scope>
    <source>
        <strain evidence="2 3">ACCC 05757</strain>
    </source>
</reference>
<dbReference type="RefSeq" id="WP_105727826.1">
    <property type="nucleotide sequence ID" value="NZ_PVBS01000006.1"/>
</dbReference>
<keyword evidence="2" id="KW-0540">Nuclease</keyword>
<dbReference type="GO" id="GO:0004519">
    <property type="term" value="F:endonuclease activity"/>
    <property type="evidence" value="ECO:0007669"/>
    <property type="project" value="UniProtKB-KW"/>
</dbReference>
<protein>
    <submittedName>
        <fullName evidence="2">Endonuclease</fullName>
    </submittedName>
</protein>
<evidence type="ECO:0000313" key="2">
    <source>
        <dbReference type="EMBL" id="PRD50805.1"/>
    </source>
</evidence>
<keyword evidence="2" id="KW-0255">Endonuclease</keyword>
<comment type="caution">
    <text evidence="2">The sequence shown here is derived from an EMBL/GenBank/DDBJ whole genome shotgun (WGS) entry which is preliminary data.</text>
</comment>
<dbReference type="SUPFAM" id="SSF56219">
    <property type="entry name" value="DNase I-like"/>
    <property type="match status" value="1"/>
</dbReference>
<dbReference type="PANTHER" id="PTHR12121:SF36">
    <property type="entry name" value="ENDONUCLEASE_EXONUCLEASE_PHOSPHATASE DOMAIN-CONTAINING PROTEIN"/>
    <property type="match status" value="1"/>
</dbReference>
<gene>
    <name evidence="2" type="ORF">C5749_19135</name>
</gene>
<dbReference type="CDD" id="cd09083">
    <property type="entry name" value="EEP-1"/>
    <property type="match status" value="1"/>
</dbReference>
<dbReference type="Gene3D" id="3.60.10.10">
    <property type="entry name" value="Endonuclease/exonuclease/phosphatase"/>
    <property type="match status" value="1"/>
</dbReference>
<keyword evidence="2" id="KW-0378">Hydrolase</keyword>
<feature type="domain" description="Endonuclease/exonuclease/phosphatase" evidence="1">
    <location>
        <begin position="51"/>
        <end position="295"/>
    </location>
</feature>
<dbReference type="Proteomes" id="UP000238642">
    <property type="component" value="Unassembled WGS sequence"/>
</dbReference>
<accession>A0A2S9JD49</accession>
<dbReference type="PROSITE" id="PS51257">
    <property type="entry name" value="PROKAR_LIPOPROTEIN"/>
    <property type="match status" value="1"/>
</dbReference>
<keyword evidence="3" id="KW-1185">Reference proteome</keyword>
<sequence length="304" mass="34321">MEKLKNRTLLFLVLCFVVGCSGKEGLMRDFDDAGHTPQGEQDYKVAMNVGSYNIRLLTNADQGDLAWANRKQWARKIVDDYDFDVLGTQEGYLSQIRDLVEEKDYDYVAVGRDDGKNQGETCAILFKKEKFTLLANGTFWLSTTPNEPSYGWDANIRRICTWVRLKEKEADEEFFVFNVHYDHQGTVARGESSRLMLNKIREIAGNGARVFMTGDLNAEPNAEPITVLLGDNILWDSRILTQTPPTGPEGTSYGYNLNTLPTSRIDYVFVTRSISVLSYVTIDDDFTTGNIASDHLPVLIKAAW</sequence>
<name>A0A2S9JD49_9SPHI</name>
<dbReference type="OrthoDB" id="9793162at2"/>
<evidence type="ECO:0000259" key="1">
    <source>
        <dbReference type="Pfam" id="PF03372"/>
    </source>
</evidence>
<dbReference type="GO" id="GO:0000175">
    <property type="term" value="F:3'-5'-RNA exonuclease activity"/>
    <property type="evidence" value="ECO:0007669"/>
    <property type="project" value="TreeGrafter"/>
</dbReference>
<dbReference type="InterPro" id="IPR036691">
    <property type="entry name" value="Endo/exonu/phosph_ase_sf"/>
</dbReference>
<organism evidence="2 3">
    <name type="scientific">Sphingobacterium gobiense</name>
    <dbReference type="NCBI Taxonomy" id="1382456"/>
    <lineage>
        <taxon>Bacteria</taxon>
        <taxon>Pseudomonadati</taxon>
        <taxon>Bacteroidota</taxon>
        <taxon>Sphingobacteriia</taxon>
        <taxon>Sphingobacteriales</taxon>
        <taxon>Sphingobacteriaceae</taxon>
        <taxon>Sphingobacterium</taxon>
    </lineage>
</organism>
<evidence type="ECO:0000313" key="3">
    <source>
        <dbReference type="Proteomes" id="UP000238642"/>
    </source>
</evidence>
<dbReference type="InterPro" id="IPR050410">
    <property type="entry name" value="CCR4/nocturin_mRNA_transcr"/>
</dbReference>
<dbReference type="Pfam" id="PF03372">
    <property type="entry name" value="Exo_endo_phos"/>
    <property type="match status" value="1"/>
</dbReference>
<proteinExistence type="predicted"/>
<dbReference type="EMBL" id="PVBS01000006">
    <property type="protein sequence ID" value="PRD50805.1"/>
    <property type="molecule type" value="Genomic_DNA"/>
</dbReference>
<dbReference type="PANTHER" id="PTHR12121">
    <property type="entry name" value="CARBON CATABOLITE REPRESSOR PROTEIN 4"/>
    <property type="match status" value="1"/>
</dbReference>